<reference evidence="6 7" key="1">
    <citation type="submission" date="2020-07" db="EMBL/GenBank/DDBJ databases">
        <title>Sequencing the genomes of 1000 actinobacteria strains.</title>
        <authorList>
            <person name="Klenk H.-P."/>
        </authorList>
    </citation>
    <scope>NUCLEOTIDE SEQUENCE [LARGE SCALE GENOMIC DNA]</scope>
    <source>
        <strain evidence="6 7">DSM 42178</strain>
    </source>
</reference>
<dbReference type="GO" id="GO:0003677">
    <property type="term" value="F:DNA binding"/>
    <property type="evidence" value="ECO:0007669"/>
    <property type="project" value="UniProtKB-KW"/>
</dbReference>
<dbReference type="InterPro" id="IPR002577">
    <property type="entry name" value="HTH_HxlR"/>
</dbReference>
<feature type="compositionally biased region" description="Pro residues" evidence="4">
    <location>
        <begin position="1"/>
        <end position="11"/>
    </location>
</feature>
<evidence type="ECO:0000256" key="2">
    <source>
        <dbReference type="ARBA" id="ARBA00023125"/>
    </source>
</evidence>
<name>A0A852ZQB3_9ACTN</name>
<evidence type="ECO:0000313" key="7">
    <source>
        <dbReference type="Proteomes" id="UP000567795"/>
    </source>
</evidence>
<dbReference type="PANTHER" id="PTHR33204:SF37">
    <property type="entry name" value="HTH-TYPE TRANSCRIPTIONAL REGULATOR YODB"/>
    <property type="match status" value="1"/>
</dbReference>
<dbReference type="Pfam" id="PF01638">
    <property type="entry name" value="HxlR"/>
    <property type="match status" value="1"/>
</dbReference>
<keyword evidence="1" id="KW-0805">Transcription regulation</keyword>
<sequence length="167" mass="18238">MTAQPSPPPPSARRDESAPRPRLVPPPTAGGDQDDRCPCRPLLDRLGDRWSALALAILEEGPEYHGELRRRMGEVSRKVLTQTLRALERDGLVSRTVVQGPVVRVRYALTPLGHTLAAPLVAIRDWTAHHQAAVDQARRAYDARPAEPGVTRLREEAAVARGWGAGA</sequence>
<evidence type="ECO:0000313" key="6">
    <source>
        <dbReference type="EMBL" id="NYI03460.1"/>
    </source>
</evidence>
<dbReference type="Proteomes" id="UP000567795">
    <property type="component" value="Unassembled WGS sequence"/>
</dbReference>
<dbReference type="InterPro" id="IPR036390">
    <property type="entry name" value="WH_DNA-bd_sf"/>
</dbReference>
<feature type="domain" description="HTH hxlR-type" evidence="5">
    <location>
        <begin position="37"/>
        <end position="135"/>
    </location>
</feature>
<dbReference type="AlphaFoldDB" id="A0A852ZQB3"/>
<dbReference type="SUPFAM" id="SSF46785">
    <property type="entry name" value="Winged helix' DNA-binding domain"/>
    <property type="match status" value="1"/>
</dbReference>
<evidence type="ECO:0000256" key="1">
    <source>
        <dbReference type="ARBA" id="ARBA00023015"/>
    </source>
</evidence>
<evidence type="ECO:0000256" key="3">
    <source>
        <dbReference type="ARBA" id="ARBA00023163"/>
    </source>
</evidence>
<gene>
    <name evidence="6" type="ORF">FHU37_000403</name>
</gene>
<keyword evidence="3" id="KW-0804">Transcription</keyword>
<dbReference type="InterPro" id="IPR036388">
    <property type="entry name" value="WH-like_DNA-bd_sf"/>
</dbReference>
<dbReference type="PANTHER" id="PTHR33204">
    <property type="entry name" value="TRANSCRIPTIONAL REGULATOR, MARR FAMILY"/>
    <property type="match status" value="1"/>
</dbReference>
<dbReference type="Gene3D" id="1.10.10.10">
    <property type="entry name" value="Winged helix-like DNA-binding domain superfamily/Winged helix DNA-binding domain"/>
    <property type="match status" value="1"/>
</dbReference>
<evidence type="ECO:0000256" key="4">
    <source>
        <dbReference type="SAM" id="MobiDB-lite"/>
    </source>
</evidence>
<accession>A0A852ZQB3</accession>
<dbReference type="RefSeq" id="WP_179812504.1">
    <property type="nucleotide sequence ID" value="NZ_JACBZD010000001.1"/>
</dbReference>
<feature type="region of interest" description="Disordered" evidence="4">
    <location>
        <begin position="1"/>
        <end position="37"/>
    </location>
</feature>
<organism evidence="6 7">
    <name type="scientific">Allostreptomyces psammosilenae</name>
    <dbReference type="NCBI Taxonomy" id="1892865"/>
    <lineage>
        <taxon>Bacteria</taxon>
        <taxon>Bacillati</taxon>
        <taxon>Actinomycetota</taxon>
        <taxon>Actinomycetes</taxon>
        <taxon>Kitasatosporales</taxon>
        <taxon>Streptomycetaceae</taxon>
        <taxon>Allostreptomyces</taxon>
    </lineage>
</organism>
<comment type="caution">
    <text evidence="6">The sequence shown here is derived from an EMBL/GenBank/DDBJ whole genome shotgun (WGS) entry which is preliminary data.</text>
</comment>
<protein>
    <submittedName>
        <fullName evidence="6">DNA-binding HxlR family transcriptional regulator</fullName>
    </submittedName>
</protein>
<dbReference type="EMBL" id="JACBZD010000001">
    <property type="protein sequence ID" value="NYI03460.1"/>
    <property type="molecule type" value="Genomic_DNA"/>
</dbReference>
<keyword evidence="2 6" id="KW-0238">DNA-binding</keyword>
<proteinExistence type="predicted"/>
<dbReference type="PROSITE" id="PS51118">
    <property type="entry name" value="HTH_HXLR"/>
    <property type="match status" value="1"/>
</dbReference>
<keyword evidence="7" id="KW-1185">Reference proteome</keyword>
<evidence type="ECO:0000259" key="5">
    <source>
        <dbReference type="PROSITE" id="PS51118"/>
    </source>
</evidence>